<evidence type="ECO:0000313" key="3">
    <source>
        <dbReference type="Proteomes" id="UP000662088"/>
    </source>
</evidence>
<dbReference type="PROSITE" id="PS50011">
    <property type="entry name" value="PROTEIN_KINASE_DOM"/>
    <property type="match status" value="1"/>
</dbReference>
<evidence type="ECO:0000259" key="1">
    <source>
        <dbReference type="PROSITE" id="PS50011"/>
    </source>
</evidence>
<dbReference type="GO" id="GO:0005524">
    <property type="term" value="F:ATP binding"/>
    <property type="evidence" value="ECO:0007669"/>
    <property type="project" value="InterPro"/>
</dbReference>
<dbReference type="Gene3D" id="1.10.510.10">
    <property type="entry name" value="Transferase(Phosphotransferase) domain 1"/>
    <property type="match status" value="1"/>
</dbReference>
<name>A0A8I0AAL8_9CLOT</name>
<dbReference type="Proteomes" id="UP000662088">
    <property type="component" value="Unassembled WGS sequence"/>
</dbReference>
<organism evidence="2 3">
    <name type="scientific">Clostridium lentum</name>
    <dbReference type="NCBI Taxonomy" id="2763037"/>
    <lineage>
        <taxon>Bacteria</taxon>
        <taxon>Bacillati</taxon>
        <taxon>Bacillota</taxon>
        <taxon>Clostridia</taxon>
        <taxon>Eubacteriales</taxon>
        <taxon>Clostridiaceae</taxon>
        <taxon>Clostridium</taxon>
    </lineage>
</organism>
<dbReference type="SUPFAM" id="SSF56112">
    <property type="entry name" value="Protein kinase-like (PK-like)"/>
    <property type="match status" value="1"/>
</dbReference>
<evidence type="ECO:0000313" key="2">
    <source>
        <dbReference type="EMBL" id="MBC5638929.1"/>
    </source>
</evidence>
<dbReference type="InterPro" id="IPR011009">
    <property type="entry name" value="Kinase-like_dom_sf"/>
</dbReference>
<dbReference type="RefSeq" id="WP_022212223.1">
    <property type="nucleotide sequence ID" value="NZ_JACOOQ010000001.1"/>
</dbReference>
<dbReference type="AlphaFoldDB" id="A0A8I0AAL8"/>
<protein>
    <recommendedName>
        <fullName evidence="1">Protein kinase domain-containing protein</fullName>
    </recommendedName>
</protein>
<dbReference type="EMBL" id="JACOOQ010000001">
    <property type="protein sequence ID" value="MBC5638929.1"/>
    <property type="molecule type" value="Genomic_DNA"/>
</dbReference>
<sequence>MTMENINERWKILSLEEIEERCKGNFNWVKEVEERTDTLTKINMAYDQSVKRLVIAKSTCYREKDLKEGRIEERREYLMQQLNILNDISSMLLPEPLDWFKTINDELEDEYSFSEPILILDYIPGIDLRSKIREKVFTDEFGKVQVNRIIKLCRKILAFLKVLEEKGYGVVGLSDEHIVILNDDVPRFVGLSHICKMREGYLDIGHLNFERTIYGYSAPELNDYNSNARFNIRGRQVGAFSLGVLMHQIICSRYKFASSDIKGGAFVYPNATTGDFIIDVNNKSYKGKLLHMLITDLCRHEVSERLIDYDEIERRLMEIEEADDGDIYRVKPIRNSTIHIHRQNKKGFLDKLKEILGLN</sequence>
<comment type="caution">
    <text evidence="2">The sequence shown here is derived from an EMBL/GenBank/DDBJ whole genome shotgun (WGS) entry which is preliminary data.</text>
</comment>
<keyword evidence="3" id="KW-1185">Reference proteome</keyword>
<gene>
    <name evidence="2" type="ORF">H8R92_00510</name>
</gene>
<feature type="domain" description="Protein kinase" evidence="1">
    <location>
        <begin position="15"/>
        <end position="317"/>
    </location>
</feature>
<reference evidence="2" key="1">
    <citation type="submission" date="2020-08" db="EMBL/GenBank/DDBJ databases">
        <title>Genome public.</title>
        <authorList>
            <person name="Liu C."/>
            <person name="Sun Q."/>
        </authorList>
    </citation>
    <scope>NUCLEOTIDE SEQUENCE</scope>
    <source>
        <strain evidence="2">NSJ-42</strain>
    </source>
</reference>
<dbReference type="InterPro" id="IPR000719">
    <property type="entry name" value="Prot_kinase_dom"/>
</dbReference>
<accession>A0A8I0AAL8</accession>
<proteinExistence type="predicted"/>
<dbReference type="GO" id="GO:0004672">
    <property type="term" value="F:protein kinase activity"/>
    <property type="evidence" value="ECO:0007669"/>
    <property type="project" value="InterPro"/>
</dbReference>